<dbReference type="Pfam" id="PF20097">
    <property type="entry name" value="DUF6487"/>
    <property type="match status" value="1"/>
</dbReference>
<dbReference type="Proteomes" id="UP000261231">
    <property type="component" value="Unassembled WGS sequence"/>
</dbReference>
<sequence>MKCPYCEKEMTLGYIQCRDGVYWTLKKQLVASLSSLGKGSTCLSNGAADNSNTVFAFKCEDCKKIIIDYSSER</sequence>
<dbReference type="InterPro" id="IPR045504">
    <property type="entry name" value="DUF6487"/>
</dbReference>
<accession>A0A3E2XIU2</accession>
<dbReference type="RefSeq" id="WP_117541246.1">
    <property type="nucleotide sequence ID" value="NZ_QVFD01000016.1"/>
</dbReference>
<dbReference type="EMBL" id="QVFD01000016">
    <property type="protein sequence ID" value="RGC44238.1"/>
    <property type="molecule type" value="Genomic_DNA"/>
</dbReference>
<keyword evidence="3" id="KW-1185">Reference proteome</keyword>
<dbReference type="OrthoDB" id="384892at2"/>
<evidence type="ECO:0000259" key="1">
    <source>
        <dbReference type="Pfam" id="PF20097"/>
    </source>
</evidence>
<evidence type="ECO:0000313" key="2">
    <source>
        <dbReference type="EMBL" id="RGC44238.1"/>
    </source>
</evidence>
<evidence type="ECO:0000313" key="3">
    <source>
        <dbReference type="Proteomes" id="UP000261231"/>
    </source>
</evidence>
<comment type="caution">
    <text evidence="2">The sequence shown here is derived from an EMBL/GenBank/DDBJ whole genome shotgun (WGS) entry which is preliminary data.</text>
</comment>
<gene>
    <name evidence="2" type="ORF">DW747_13475</name>
</gene>
<dbReference type="AlphaFoldDB" id="A0A3E2XIU2"/>
<organism evidence="2 3">
    <name type="scientific">Coprococcus catus</name>
    <dbReference type="NCBI Taxonomy" id="116085"/>
    <lineage>
        <taxon>Bacteria</taxon>
        <taxon>Bacillati</taxon>
        <taxon>Bacillota</taxon>
        <taxon>Clostridia</taxon>
        <taxon>Lachnospirales</taxon>
        <taxon>Lachnospiraceae</taxon>
        <taxon>Coprococcus</taxon>
    </lineage>
</organism>
<name>A0A3E2XIU2_9FIRM</name>
<reference evidence="2 3" key="1">
    <citation type="submission" date="2018-08" db="EMBL/GenBank/DDBJ databases">
        <title>A genome reference for cultivated species of the human gut microbiota.</title>
        <authorList>
            <person name="Zou Y."/>
            <person name="Xue W."/>
            <person name="Luo G."/>
        </authorList>
    </citation>
    <scope>NUCLEOTIDE SEQUENCE [LARGE SCALE GENOMIC DNA]</scope>
    <source>
        <strain evidence="2 3">AM28-39</strain>
    </source>
</reference>
<proteinExistence type="predicted"/>
<feature type="domain" description="DUF6487" evidence="1">
    <location>
        <begin position="3"/>
        <end position="70"/>
    </location>
</feature>
<protein>
    <recommendedName>
        <fullName evidence="1">DUF6487 domain-containing protein</fullName>
    </recommendedName>
</protein>